<accession>A0AAW1KPQ5</accession>
<proteinExistence type="predicted"/>
<evidence type="ECO:0000313" key="3">
    <source>
        <dbReference type="EMBL" id="KAK9723306.1"/>
    </source>
</evidence>
<name>A0AAW1KPQ5_POPJA</name>
<reference evidence="3 4" key="1">
    <citation type="journal article" date="2024" name="BMC Genomics">
        <title>De novo assembly and annotation of Popillia japonica's genome with initial clues to its potential as an invasive pest.</title>
        <authorList>
            <person name="Cucini C."/>
            <person name="Boschi S."/>
            <person name="Funari R."/>
            <person name="Cardaioli E."/>
            <person name="Iannotti N."/>
            <person name="Marturano G."/>
            <person name="Paoli F."/>
            <person name="Bruttini M."/>
            <person name="Carapelli A."/>
            <person name="Frati F."/>
            <person name="Nardi F."/>
        </authorList>
    </citation>
    <scope>NUCLEOTIDE SEQUENCE [LARGE SCALE GENOMIC DNA]</scope>
    <source>
        <strain evidence="3">DMR45628</strain>
    </source>
</reference>
<evidence type="ECO:0000256" key="1">
    <source>
        <dbReference type="SAM" id="MobiDB-lite"/>
    </source>
</evidence>
<evidence type="ECO:0000256" key="2">
    <source>
        <dbReference type="SAM" id="SignalP"/>
    </source>
</evidence>
<keyword evidence="4" id="KW-1185">Reference proteome</keyword>
<feature type="region of interest" description="Disordered" evidence="1">
    <location>
        <begin position="28"/>
        <end position="48"/>
    </location>
</feature>
<dbReference type="AlphaFoldDB" id="A0AAW1KPQ5"/>
<dbReference type="Proteomes" id="UP001458880">
    <property type="component" value="Unassembled WGS sequence"/>
</dbReference>
<dbReference type="EMBL" id="JASPKY010000181">
    <property type="protein sequence ID" value="KAK9723306.1"/>
    <property type="molecule type" value="Genomic_DNA"/>
</dbReference>
<sequence>MKLEFLILIIGFASAEILQDSNEQIDPIKQTEDDSDNNDQSKRTLFSNGNHYALEKHVRYHPSGYKYLLGYRPVKLQLVPMAKPLYMRPISRPMMHLRPVYIGNKPVLSLAPPKLNPSYKPGGYVYKKPLPVNVPPTEPAKPWQHQGWDNFKPEVDKKPFVPSVPVPEPENIPDPNVIHPAIPGSTSSSFPIYPTVNVQPKPVFNVHSFVSSYPLQPAVPIQPIQSVVPLPPPVPAVNLQPVVPLPPPIQPVLPVQPSAPIHPGIHIQPNVHTILHQPKPVLPINVLPGRLNIPVPDLGVLPLGSQLPVHLAAQHSQVLHKPGVLSIGSSVAVPLYPQHPPVVHNRSPVLPVGASVPIFPHLVPQHPQELPRVPVVEPPFLQKMVPQLHEDLFPRPQVYVGGPHTLQKNPFGDGFTPVDSQPERPPIQIAVNQHQQQTNEVPPQQHNYQYFVQQFPQNNIQEQQGVNVQSQHYEHQNQLQEQLASQPGFFQPGKTDLQIPEYLPQHPHFRQAHEYVQENGFDSKKR</sequence>
<protein>
    <submittedName>
        <fullName evidence="3">Uncharacterized protein</fullName>
    </submittedName>
</protein>
<comment type="caution">
    <text evidence="3">The sequence shown here is derived from an EMBL/GenBank/DDBJ whole genome shotgun (WGS) entry which is preliminary data.</text>
</comment>
<evidence type="ECO:0000313" key="4">
    <source>
        <dbReference type="Proteomes" id="UP001458880"/>
    </source>
</evidence>
<feature type="signal peptide" evidence="2">
    <location>
        <begin position="1"/>
        <end position="15"/>
    </location>
</feature>
<keyword evidence="2" id="KW-0732">Signal</keyword>
<organism evidence="3 4">
    <name type="scientific">Popillia japonica</name>
    <name type="common">Japanese beetle</name>
    <dbReference type="NCBI Taxonomy" id="7064"/>
    <lineage>
        <taxon>Eukaryota</taxon>
        <taxon>Metazoa</taxon>
        <taxon>Ecdysozoa</taxon>
        <taxon>Arthropoda</taxon>
        <taxon>Hexapoda</taxon>
        <taxon>Insecta</taxon>
        <taxon>Pterygota</taxon>
        <taxon>Neoptera</taxon>
        <taxon>Endopterygota</taxon>
        <taxon>Coleoptera</taxon>
        <taxon>Polyphaga</taxon>
        <taxon>Scarabaeiformia</taxon>
        <taxon>Scarabaeidae</taxon>
        <taxon>Rutelinae</taxon>
        <taxon>Popillia</taxon>
    </lineage>
</organism>
<feature type="chain" id="PRO_5043329354" evidence="2">
    <location>
        <begin position="16"/>
        <end position="526"/>
    </location>
</feature>
<gene>
    <name evidence="3" type="ORF">QE152_g19274</name>
</gene>